<protein>
    <submittedName>
        <fullName evidence="8">O-methyltransferase</fullName>
    </submittedName>
</protein>
<reference evidence="8" key="2">
    <citation type="submission" date="2015-06" db="UniProtKB">
        <authorList>
            <consortium name="EnsemblPlants"/>
        </authorList>
    </citation>
    <scope>IDENTIFICATION</scope>
    <source>
        <strain evidence="8">DM1-3 516 R44</strain>
    </source>
</reference>
<evidence type="ECO:0000256" key="5">
    <source>
        <dbReference type="PIRSR" id="PIRSR005739-1"/>
    </source>
</evidence>
<dbReference type="InterPro" id="IPR016461">
    <property type="entry name" value="COMT-like"/>
</dbReference>
<dbReference type="PROSITE" id="PS51683">
    <property type="entry name" value="SAM_OMT_II"/>
    <property type="match status" value="1"/>
</dbReference>
<dbReference type="SUPFAM" id="SSF46785">
    <property type="entry name" value="Winged helix' DNA-binding domain"/>
    <property type="match status" value="1"/>
</dbReference>
<evidence type="ECO:0000256" key="3">
    <source>
        <dbReference type="ARBA" id="ARBA00022691"/>
    </source>
</evidence>
<organism evidence="8 9">
    <name type="scientific">Solanum tuberosum</name>
    <name type="common">Potato</name>
    <dbReference type="NCBI Taxonomy" id="4113"/>
    <lineage>
        <taxon>Eukaryota</taxon>
        <taxon>Viridiplantae</taxon>
        <taxon>Streptophyta</taxon>
        <taxon>Embryophyta</taxon>
        <taxon>Tracheophyta</taxon>
        <taxon>Spermatophyta</taxon>
        <taxon>Magnoliopsida</taxon>
        <taxon>eudicotyledons</taxon>
        <taxon>Gunneridae</taxon>
        <taxon>Pentapetalae</taxon>
        <taxon>asterids</taxon>
        <taxon>lamiids</taxon>
        <taxon>Solanales</taxon>
        <taxon>Solanaceae</taxon>
        <taxon>Solanoideae</taxon>
        <taxon>Solaneae</taxon>
        <taxon>Solanum</taxon>
    </lineage>
</organism>
<dbReference type="InParanoid" id="M1AVK2"/>
<dbReference type="Pfam" id="PF00891">
    <property type="entry name" value="Methyltransf_2"/>
    <property type="match status" value="2"/>
</dbReference>
<dbReference type="eggNOG" id="KOG3178">
    <property type="taxonomic scope" value="Eukaryota"/>
</dbReference>
<evidence type="ECO:0000256" key="1">
    <source>
        <dbReference type="ARBA" id="ARBA00022603"/>
    </source>
</evidence>
<name>M1AVK2_SOLTU</name>
<evidence type="ECO:0000313" key="8">
    <source>
        <dbReference type="EnsemblPlants" id="PGSC0003DMT400031366"/>
    </source>
</evidence>
<dbReference type="SUPFAM" id="SSF53335">
    <property type="entry name" value="S-adenosyl-L-methionine-dependent methyltransferases"/>
    <property type="match status" value="1"/>
</dbReference>
<dbReference type="PANTHER" id="PTHR11746">
    <property type="entry name" value="O-METHYLTRANSFERASE"/>
    <property type="match status" value="1"/>
</dbReference>
<evidence type="ECO:0000256" key="4">
    <source>
        <dbReference type="ARBA" id="ARBA00034481"/>
    </source>
</evidence>
<feature type="active site" description="Proton acceptor" evidence="5">
    <location>
        <position position="236"/>
    </location>
</feature>
<dbReference type="Gene3D" id="3.40.50.150">
    <property type="entry name" value="Vaccinia Virus protein VP39"/>
    <property type="match status" value="2"/>
</dbReference>
<dbReference type="OMA" id="NGRDIWD"/>
<dbReference type="HOGENOM" id="CLU_005533_7_0_1"/>
<evidence type="ECO:0000259" key="6">
    <source>
        <dbReference type="Pfam" id="PF00891"/>
    </source>
</evidence>
<accession>M1AVK2</accession>
<keyword evidence="9" id="KW-1185">Reference proteome</keyword>
<dbReference type="GO" id="GO:0009813">
    <property type="term" value="P:flavonoid biosynthetic process"/>
    <property type="evidence" value="ECO:0007669"/>
    <property type="project" value="UniProtKB-ARBA"/>
</dbReference>
<dbReference type="GO" id="GO:0032259">
    <property type="term" value="P:methylation"/>
    <property type="evidence" value="ECO:0000318"/>
    <property type="project" value="GO_Central"/>
</dbReference>
<dbReference type="Gene3D" id="1.10.10.10">
    <property type="entry name" value="Winged helix-like DNA-binding domain superfamily/Winged helix DNA-binding domain"/>
    <property type="match status" value="1"/>
</dbReference>
<dbReference type="InterPro" id="IPR001077">
    <property type="entry name" value="COMT_C"/>
</dbReference>
<dbReference type="PaxDb" id="4113-PGSC0003DMT400031366"/>
<dbReference type="Proteomes" id="UP000011115">
    <property type="component" value="Unassembled WGS sequence"/>
</dbReference>
<dbReference type="AlphaFoldDB" id="M1AVK2"/>
<dbReference type="PIRSF" id="PIRSF005739">
    <property type="entry name" value="O-mtase"/>
    <property type="match status" value="1"/>
</dbReference>
<evidence type="ECO:0000259" key="7">
    <source>
        <dbReference type="Pfam" id="PF08100"/>
    </source>
</evidence>
<dbReference type="EnsemblPlants" id="PGSC0003DMT400031366">
    <property type="protein sequence ID" value="PGSC0003DMT400031366"/>
    <property type="gene ID" value="PGSC0003DMG400012023"/>
</dbReference>
<comment type="similarity">
    <text evidence="4">Belongs to the class I-like SAM-binding methyltransferase superfamily. Cation-independent O-methyltransferase family. COMT subfamily.</text>
</comment>
<evidence type="ECO:0000313" key="9">
    <source>
        <dbReference type="Proteomes" id="UP000011115"/>
    </source>
</evidence>
<proteinExistence type="inferred from homology"/>
<dbReference type="GO" id="GO:0008171">
    <property type="term" value="F:O-methyltransferase activity"/>
    <property type="evidence" value="ECO:0000318"/>
    <property type="project" value="GO_Central"/>
</dbReference>
<feature type="domain" description="O-methyltransferase C-terminal" evidence="6">
    <location>
        <begin position="209"/>
        <end position="313"/>
    </location>
</feature>
<dbReference type="InterPro" id="IPR012967">
    <property type="entry name" value="COMT_dimerisation"/>
</dbReference>
<keyword evidence="2" id="KW-0808">Transferase</keyword>
<sequence>MALPNDNIEEKTRQVLSGHAHILNLSLSFINTMSLKCAIQLGIPDIIHSHGRAMTLSDLVNTLSINKSRGQDCVYRLMRILIHAGLFIEEEEEGYLLTPNSRLLLKDEPLSLVPLVYSGLDPNSMDPFHYLSQWFQNDDSCTPFASIYGKSLYEYAEKEPILNHLLNKGMASDARLVMSVLIQNGKGLLFQGLKSLWTLRGHWNWLEGSKNLNFVGGDMFNSIPCADAVLLKWILHNWEDEDCIKILKKCKEAIPSKENGGRVIIIEIVMDQNKDDKLYETQLFYDMLMMVLLGGKERSEQEWAKLFFDAGFSDYNIIPILGLRSVIEVYP</sequence>
<dbReference type="Gramene" id="PGSC0003DMT400031366">
    <property type="protein sequence ID" value="PGSC0003DMT400031366"/>
    <property type="gene ID" value="PGSC0003DMG400012023"/>
</dbReference>
<evidence type="ECO:0000256" key="2">
    <source>
        <dbReference type="ARBA" id="ARBA00022679"/>
    </source>
</evidence>
<dbReference type="InterPro" id="IPR036388">
    <property type="entry name" value="WH-like_DNA-bd_sf"/>
</dbReference>
<dbReference type="Pfam" id="PF08100">
    <property type="entry name" value="Dimerisation"/>
    <property type="match status" value="1"/>
</dbReference>
<keyword evidence="3" id="KW-0949">S-adenosyl-L-methionine</keyword>
<feature type="domain" description="O-methyltransferase dimerisation" evidence="7">
    <location>
        <begin position="24"/>
        <end position="107"/>
    </location>
</feature>
<reference evidence="9" key="1">
    <citation type="journal article" date="2011" name="Nature">
        <title>Genome sequence and analysis of the tuber crop potato.</title>
        <authorList>
            <consortium name="The Potato Genome Sequencing Consortium"/>
        </authorList>
    </citation>
    <scope>NUCLEOTIDE SEQUENCE [LARGE SCALE GENOMIC DNA]</scope>
    <source>
        <strain evidence="9">cv. DM1-3 516 R44</strain>
    </source>
</reference>
<dbReference type="InterPro" id="IPR036390">
    <property type="entry name" value="WH_DNA-bd_sf"/>
</dbReference>
<keyword evidence="1" id="KW-0489">Methyltransferase</keyword>
<dbReference type="GO" id="GO:0046983">
    <property type="term" value="F:protein dimerization activity"/>
    <property type="evidence" value="ECO:0007669"/>
    <property type="project" value="InterPro"/>
</dbReference>
<dbReference type="InterPro" id="IPR029063">
    <property type="entry name" value="SAM-dependent_MTases_sf"/>
</dbReference>
<dbReference type="GO" id="GO:0008757">
    <property type="term" value="F:S-adenosylmethionine-dependent methyltransferase activity"/>
    <property type="evidence" value="ECO:0000318"/>
    <property type="project" value="GO_Central"/>
</dbReference>
<feature type="domain" description="O-methyltransferase C-terminal" evidence="6">
    <location>
        <begin position="128"/>
        <end position="199"/>
    </location>
</feature>